<evidence type="ECO:0000313" key="1">
    <source>
        <dbReference type="EMBL" id="MOY35724.1"/>
    </source>
</evidence>
<reference evidence="1" key="1">
    <citation type="submission" date="2019-04" db="EMBL/GenBank/DDBJ databases">
        <title>An insight into the mialome of Ixodes scapularis.</title>
        <authorList>
            <person name="Ribeiro J.M."/>
            <person name="Mather T.N."/>
            <person name="Karim S."/>
        </authorList>
    </citation>
    <scope>NUCLEOTIDE SEQUENCE</scope>
</reference>
<organism evidence="1">
    <name type="scientific">Ixodes scapularis</name>
    <name type="common">Black-legged tick</name>
    <name type="synonym">Deer tick</name>
    <dbReference type="NCBI Taxonomy" id="6945"/>
    <lineage>
        <taxon>Eukaryota</taxon>
        <taxon>Metazoa</taxon>
        <taxon>Ecdysozoa</taxon>
        <taxon>Arthropoda</taxon>
        <taxon>Chelicerata</taxon>
        <taxon>Arachnida</taxon>
        <taxon>Acari</taxon>
        <taxon>Parasitiformes</taxon>
        <taxon>Ixodida</taxon>
        <taxon>Ixodoidea</taxon>
        <taxon>Ixodidae</taxon>
        <taxon>Ixodinae</taxon>
        <taxon>Ixodes</taxon>
    </lineage>
</organism>
<proteinExistence type="predicted"/>
<protein>
    <submittedName>
        <fullName evidence="1">Putative secreted protein</fullName>
    </submittedName>
</protein>
<sequence length="82" mass="9874">MRCRTWWSWPPPPTWTWWCPHPSTTSWTGRRRPGRWWGSCSRSCSRRSYSPWTCSPRGCTVCWSMGRTWSWTSPRCGSMRRS</sequence>
<dbReference type="EMBL" id="GHJT01001753">
    <property type="protein sequence ID" value="MOY35724.1"/>
    <property type="molecule type" value="Transcribed_RNA"/>
</dbReference>
<name>A0A4D5RFU8_IXOSC</name>
<accession>A0A4D5RFU8</accession>
<dbReference type="AlphaFoldDB" id="A0A4D5RFU8"/>